<comment type="caution">
    <text evidence="2">The sequence shown here is derived from an EMBL/GenBank/DDBJ whole genome shotgun (WGS) entry which is preliminary data.</text>
</comment>
<dbReference type="GeneID" id="85465804"/>
<keyword evidence="1" id="KW-1133">Transmembrane helix</keyword>
<accession>A0AAJ0AP45</accession>
<dbReference type="EMBL" id="JAHMHR010000014">
    <property type="protein sequence ID" value="KAK1687786.1"/>
    <property type="molecule type" value="Genomic_DNA"/>
</dbReference>
<evidence type="ECO:0000256" key="1">
    <source>
        <dbReference type="SAM" id="Phobius"/>
    </source>
</evidence>
<proteinExistence type="predicted"/>
<evidence type="ECO:0000313" key="2">
    <source>
        <dbReference type="EMBL" id="KAK1687786.1"/>
    </source>
</evidence>
<dbReference type="RefSeq" id="XP_060431481.1">
    <property type="nucleotide sequence ID" value="XM_060581278.1"/>
</dbReference>
<feature type="transmembrane region" description="Helical" evidence="1">
    <location>
        <begin position="12"/>
        <end position="31"/>
    </location>
</feature>
<dbReference type="Proteomes" id="UP001224890">
    <property type="component" value="Unassembled WGS sequence"/>
</dbReference>
<sequence>MPQALGRRLIAWHPLGGAAVGVAALAGCSFLSRNIPRSPVSVRDFDHGPASLPVGVKLCHGPFCEPCSPLAQLLPFLPLISRPGIPSLPFLDPFQVTVT</sequence>
<dbReference type="AlphaFoldDB" id="A0AAJ0AP45"/>
<keyword evidence="1" id="KW-0472">Membrane</keyword>
<keyword evidence="3" id="KW-1185">Reference proteome</keyword>
<evidence type="ECO:0000313" key="3">
    <source>
        <dbReference type="Proteomes" id="UP001224890"/>
    </source>
</evidence>
<gene>
    <name evidence="2" type="ORF">BDP55DRAFT_86440</name>
</gene>
<keyword evidence="1" id="KW-0812">Transmembrane</keyword>
<organism evidence="2 3">
    <name type="scientific">Colletotrichum godetiae</name>
    <dbReference type="NCBI Taxonomy" id="1209918"/>
    <lineage>
        <taxon>Eukaryota</taxon>
        <taxon>Fungi</taxon>
        <taxon>Dikarya</taxon>
        <taxon>Ascomycota</taxon>
        <taxon>Pezizomycotina</taxon>
        <taxon>Sordariomycetes</taxon>
        <taxon>Hypocreomycetidae</taxon>
        <taxon>Glomerellales</taxon>
        <taxon>Glomerellaceae</taxon>
        <taxon>Colletotrichum</taxon>
        <taxon>Colletotrichum acutatum species complex</taxon>
    </lineage>
</organism>
<protein>
    <submittedName>
        <fullName evidence="2">Uncharacterized protein</fullName>
    </submittedName>
</protein>
<dbReference type="PROSITE" id="PS51257">
    <property type="entry name" value="PROKAR_LIPOPROTEIN"/>
    <property type="match status" value="1"/>
</dbReference>
<name>A0AAJ0AP45_9PEZI</name>
<reference evidence="2" key="1">
    <citation type="submission" date="2021-06" db="EMBL/GenBank/DDBJ databases">
        <title>Comparative genomics, transcriptomics and evolutionary studies reveal genomic signatures of adaptation to plant cell wall in hemibiotrophic fungi.</title>
        <authorList>
            <consortium name="DOE Joint Genome Institute"/>
            <person name="Baroncelli R."/>
            <person name="Diaz J.F."/>
            <person name="Benocci T."/>
            <person name="Peng M."/>
            <person name="Battaglia E."/>
            <person name="Haridas S."/>
            <person name="Andreopoulos W."/>
            <person name="Labutti K."/>
            <person name="Pangilinan J."/>
            <person name="Floch G.L."/>
            <person name="Makela M.R."/>
            <person name="Henrissat B."/>
            <person name="Grigoriev I.V."/>
            <person name="Crouch J.A."/>
            <person name="De Vries R.P."/>
            <person name="Sukno S.A."/>
            <person name="Thon M.R."/>
        </authorList>
    </citation>
    <scope>NUCLEOTIDE SEQUENCE</scope>
    <source>
        <strain evidence="2">CBS 193.32</strain>
    </source>
</reference>